<dbReference type="AlphaFoldDB" id="A0A1H4IW65"/>
<dbReference type="RefSeq" id="WP_139285041.1">
    <property type="nucleotide sequence ID" value="NZ_FNSD01000001.1"/>
</dbReference>
<feature type="transmembrane region" description="Helical" evidence="1">
    <location>
        <begin position="48"/>
        <end position="68"/>
    </location>
</feature>
<evidence type="ECO:0000313" key="2">
    <source>
        <dbReference type="EMBL" id="SEB37538.1"/>
    </source>
</evidence>
<protein>
    <submittedName>
        <fullName evidence="2">Uncharacterized protein</fullName>
    </submittedName>
</protein>
<sequence>MTLMLLICSYGVCLFMGLLCATLLWFIWSDKIDLTRLIAEANGSASMSRFQLLIFTFVVAISLFMMTVRTGSFPQIPDGVLVLLGISASTYAVGKGISYSRDEGVTTPQERQDTRYVAETISATGAATIATAAGIASSGASNTEN</sequence>
<evidence type="ECO:0000313" key="3">
    <source>
        <dbReference type="Proteomes" id="UP000182409"/>
    </source>
</evidence>
<accession>A0A1H4IW65</accession>
<name>A0A1H4IW65_9BACT</name>
<evidence type="ECO:0000256" key="1">
    <source>
        <dbReference type="SAM" id="Phobius"/>
    </source>
</evidence>
<keyword evidence="1" id="KW-0472">Membrane</keyword>
<gene>
    <name evidence="2" type="ORF">SAMN05443244_0077</name>
</gene>
<organism evidence="2 3">
    <name type="scientific">Terriglobus roseus</name>
    <dbReference type="NCBI Taxonomy" id="392734"/>
    <lineage>
        <taxon>Bacteria</taxon>
        <taxon>Pseudomonadati</taxon>
        <taxon>Acidobacteriota</taxon>
        <taxon>Terriglobia</taxon>
        <taxon>Terriglobales</taxon>
        <taxon>Acidobacteriaceae</taxon>
        <taxon>Terriglobus</taxon>
    </lineage>
</organism>
<dbReference type="EMBL" id="FNSD01000001">
    <property type="protein sequence ID" value="SEB37538.1"/>
    <property type="molecule type" value="Genomic_DNA"/>
</dbReference>
<reference evidence="2 3" key="1">
    <citation type="submission" date="2016-10" db="EMBL/GenBank/DDBJ databases">
        <authorList>
            <person name="de Groot N.N."/>
        </authorList>
    </citation>
    <scope>NUCLEOTIDE SEQUENCE [LARGE SCALE GENOMIC DNA]</scope>
    <source>
        <strain evidence="2 3">AB35.6</strain>
    </source>
</reference>
<dbReference type="OrthoDB" id="123477at2"/>
<proteinExistence type="predicted"/>
<feature type="transmembrane region" description="Helical" evidence="1">
    <location>
        <begin position="7"/>
        <end position="28"/>
    </location>
</feature>
<keyword evidence="1" id="KW-0812">Transmembrane</keyword>
<keyword evidence="1" id="KW-1133">Transmembrane helix</keyword>
<dbReference type="Proteomes" id="UP000182409">
    <property type="component" value="Unassembled WGS sequence"/>
</dbReference>